<feature type="domain" description="HTH araC/xylS-type" evidence="4">
    <location>
        <begin position="322"/>
        <end position="419"/>
    </location>
</feature>
<dbReference type="Pfam" id="PF12833">
    <property type="entry name" value="HTH_18"/>
    <property type="match status" value="1"/>
</dbReference>
<dbReference type="SMART" id="SM00267">
    <property type="entry name" value="GGDEF"/>
    <property type="match status" value="1"/>
</dbReference>
<dbReference type="Proteomes" id="UP000749471">
    <property type="component" value="Unassembled WGS sequence"/>
</dbReference>
<comment type="caution">
    <text evidence="6">The sequence shown here is derived from an EMBL/GenBank/DDBJ whole genome shotgun (WGS) entry which is preliminary data.</text>
</comment>
<feature type="domain" description="GGDEF" evidence="5">
    <location>
        <begin position="164"/>
        <end position="299"/>
    </location>
</feature>
<dbReference type="InterPro" id="IPR018060">
    <property type="entry name" value="HTH_AraC"/>
</dbReference>
<gene>
    <name evidence="6" type="ORF">KQI42_00330</name>
</gene>
<sequence>MKSKNDESISETVDILLKMENFYDAARIINPIKKQVVYCNSSTVENIQSICYDLWNLGTECENCISTRAIEENRTLTKIEFNEDKVFLIMASPMKDNNYVIEIIKDITDSSIKDLEIGNIKEVKNRFYEINDKIYIDQLTGVNNKKFMKEKLPYNIYNGYKLKEERTFIIVNIGFFNYIKNTYGEEVINNFVVKICSIIQSNIRNGYDWVIRYSEDEFIISIINGGKDVALRVIERIQDEAKQYALKHNRLYLDNILSFSICFVKLGCNDTPKIMYIKNKYHEKENTYPMKDTIVYISEMIQTYEKKFDKNIFPNIMDKKLAEILHYIYDNMKDVTLEKVARKFHFNPSYLSRLIKESTNRSFSEILKNARLKKSSLLLKNTDISISKISEEIGYKNPNRFYKVFKDKYGMTPGEYRNSIYNKEYSERQENA</sequence>
<dbReference type="InterPro" id="IPR018062">
    <property type="entry name" value="HTH_AraC-typ_CS"/>
</dbReference>
<accession>A0ABS6E0W1</accession>
<dbReference type="PANTHER" id="PTHR43280:SF2">
    <property type="entry name" value="HTH-TYPE TRANSCRIPTIONAL REGULATOR EXSA"/>
    <property type="match status" value="1"/>
</dbReference>
<evidence type="ECO:0000256" key="1">
    <source>
        <dbReference type="ARBA" id="ARBA00023015"/>
    </source>
</evidence>
<keyword evidence="2" id="KW-0238">DNA-binding</keyword>
<evidence type="ECO:0000259" key="4">
    <source>
        <dbReference type="PROSITE" id="PS01124"/>
    </source>
</evidence>
<dbReference type="Pfam" id="PF00990">
    <property type="entry name" value="GGDEF"/>
    <property type="match status" value="1"/>
</dbReference>
<evidence type="ECO:0000259" key="5">
    <source>
        <dbReference type="PROSITE" id="PS50887"/>
    </source>
</evidence>
<evidence type="ECO:0000256" key="3">
    <source>
        <dbReference type="ARBA" id="ARBA00023163"/>
    </source>
</evidence>
<proteinExistence type="predicted"/>
<evidence type="ECO:0000313" key="6">
    <source>
        <dbReference type="EMBL" id="MBU5436429.1"/>
    </source>
</evidence>
<evidence type="ECO:0000256" key="2">
    <source>
        <dbReference type="ARBA" id="ARBA00023125"/>
    </source>
</evidence>
<protein>
    <submittedName>
        <fullName evidence="6">Helix-turn-helix domain-containing protein</fullName>
    </submittedName>
</protein>
<dbReference type="InterPro" id="IPR000160">
    <property type="entry name" value="GGDEF_dom"/>
</dbReference>
<evidence type="ECO:0000313" key="7">
    <source>
        <dbReference type="Proteomes" id="UP000749471"/>
    </source>
</evidence>
<dbReference type="PROSITE" id="PS50887">
    <property type="entry name" value="GGDEF"/>
    <property type="match status" value="1"/>
</dbReference>
<name>A0ABS6E0W1_9FIRM</name>
<dbReference type="PROSITE" id="PS00041">
    <property type="entry name" value="HTH_ARAC_FAMILY_1"/>
    <property type="match status" value="1"/>
</dbReference>
<dbReference type="PROSITE" id="PS01124">
    <property type="entry name" value="HTH_ARAC_FAMILY_2"/>
    <property type="match status" value="1"/>
</dbReference>
<organism evidence="6 7">
    <name type="scientific">Tissierella simiarum</name>
    <dbReference type="NCBI Taxonomy" id="2841534"/>
    <lineage>
        <taxon>Bacteria</taxon>
        <taxon>Bacillati</taxon>
        <taxon>Bacillota</taxon>
        <taxon>Tissierellia</taxon>
        <taxon>Tissierellales</taxon>
        <taxon>Tissierellaceae</taxon>
        <taxon>Tissierella</taxon>
    </lineage>
</organism>
<dbReference type="NCBIfam" id="TIGR00254">
    <property type="entry name" value="GGDEF"/>
    <property type="match status" value="1"/>
</dbReference>
<keyword evidence="3" id="KW-0804">Transcription</keyword>
<keyword evidence="1" id="KW-0805">Transcription regulation</keyword>
<dbReference type="SMART" id="SM00342">
    <property type="entry name" value="HTH_ARAC"/>
    <property type="match status" value="1"/>
</dbReference>
<keyword evidence="7" id="KW-1185">Reference proteome</keyword>
<dbReference type="PANTHER" id="PTHR43280">
    <property type="entry name" value="ARAC-FAMILY TRANSCRIPTIONAL REGULATOR"/>
    <property type="match status" value="1"/>
</dbReference>
<reference evidence="6 7" key="1">
    <citation type="submission" date="2021-06" db="EMBL/GenBank/DDBJ databases">
        <authorList>
            <person name="Sun Q."/>
            <person name="Li D."/>
        </authorList>
    </citation>
    <scope>NUCLEOTIDE SEQUENCE [LARGE SCALE GENOMIC DNA]</scope>
    <source>
        <strain evidence="6 7">MSJ-40</strain>
    </source>
</reference>
<dbReference type="RefSeq" id="WP_216515638.1">
    <property type="nucleotide sequence ID" value="NZ_JAHLPM010000001.1"/>
</dbReference>
<dbReference type="EMBL" id="JAHLPM010000001">
    <property type="protein sequence ID" value="MBU5436429.1"/>
    <property type="molecule type" value="Genomic_DNA"/>
</dbReference>